<gene>
    <name evidence="8" type="ORF">COLO4_06965</name>
</gene>
<keyword evidence="2" id="KW-0805">Transcription regulation</keyword>
<evidence type="ECO:0000256" key="5">
    <source>
        <dbReference type="PROSITE-ProRule" id="PRU00169"/>
    </source>
</evidence>
<organism evidence="8 9">
    <name type="scientific">Corchorus olitorius</name>
    <dbReference type="NCBI Taxonomy" id="93759"/>
    <lineage>
        <taxon>Eukaryota</taxon>
        <taxon>Viridiplantae</taxon>
        <taxon>Streptophyta</taxon>
        <taxon>Embryophyta</taxon>
        <taxon>Tracheophyta</taxon>
        <taxon>Spermatophyta</taxon>
        <taxon>Magnoliopsida</taxon>
        <taxon>eudicotyledons</taxon>
        <taxon>Gunneridae</taxon>
        <taxon>Pentapetalae</taxon>
        <taxon>rosids</taxon>
        <taxon>malvids</taxon>
        <taxon>Malvales</taxon>
        <taxon>Malvaceae</taxon>
        <taxon>Grewioideae</taxon>
        <taxon>Apeibeae</taxon>
        <taxon>Corchorus</taxon>
    </lineage>
</organism>
<protein>
    <recommendedName>
        <fullName evidence="7">Response regulatory domain-containing protein</fullName>
    </recommendedName>
</protein>
<keyword evidence="3" id="KW-0804">Transcription</keyword>
<feature type="region of interest" description="Disordered" evidence="6">
    <location>
        <begin position="51"/>
        <end position="103"/>
    </location>
</feature>
<dbReference type="Proteomes" id="UP000187203">
    <property type="component" value="Unassembled WGS sequence"/>
</dbReference>
<evidence type="ECO:0000256" key="2">
    <source>
        <dbReference type="ARBA" id="ARBA00023015"/>
    </source>
</evidence>
<evidence type="ECO:0000256" key="6">
    <source>
        <dbReference type="SAM" id="MobiDB-lite"/>
    </source>
</evidence>
<dbReference type="PANTHER" id="PTHR43874">
    <property type="entry name" value="TWO-COMPONENT RESPONSE REGULATOR"/>
    <property type="match status" value="1"/>
</dbReference>
<dbReference type="STRING" id="93759.A0A1R3KLD2"/>
<dbReference type="PANTHER" id="PTHR43874:SF58">
    <property type="entry name" value="TWO-COMPONENT RESPONSE REGULATOR-LIKE APRR8-RELATED"/>
    <property type="match status" value="1"/>
</dbReference>
<evidence type="ECO:0000313" key="8">
    <source>
        <dbReference type="EMBL" id="OMP07887.1"/>
    </source>
</evidence>
<feature type="non-terminal residue" evidence="8">
    <location>
        <position position="359"/>
    </location>
</feature>
<dbReference type="SUPFAM" id="SSF46689">
    <property type="entry name" value="Homeodomain-like"/>
    <property type="match status" value="1"/>
</dbReference>
<comment type="caution">
    <text evidence="8">The sequence shown here is derived from an EMBL/GenBank/DDBJ whole genome shotgun (WGS) entry which is preliminary data.</text>
</comment>
<keyword evidence="9" id="KW-1185">Reference proteome</keyword>
<evidence type="ECO:0000313" key="9">
    <source>
        <dbReference type="Proteomes" id="UP000187203"/>
    </source>
</evidence>
<sequence length="359" mass="39847">MSADNDWNTILGGLFKGAVLYLVKPITMDDLKNLWQFAFIKERGNMFAADESIRTEESSLENTSDVHAESQPHTSEERQNHQSTKRERLEEQENNQDENNDGSAALKKPKLIWTEALHKRFLQAIEVLGFDGDKSIRQSVAKYRLSLKREQDANKKTMNRGSTALHVASHHILPPFSPQERSLQFSNLQFMTVAGQPVANGLVQENLNCCLPMPSFGSANLLKHVDSSSNGASTIKFNQQVLRNEPLASAYPECNLTGGGITDNEGLVGFPQIGDLELEQFLEGETDLLNNGDCGLESLLDCPKVVDNSLQEKQQQEEQFVLPGPLQLPPPAKEQEEADVFGAEGGTEFNEVFTMEKGT</sequence>
<dbReference type="AlphaFoldDB" id="A0A1R3KLD2"/>
<comment type="caution">
    <text evidence="5">Lacks conserved residue(s) required for the propagation of feature annotation.</text>
</comment>
<dbReference type="PROSITE" id="PS50110">
    <property type="entry name" value="RESPONSE_REGULATORY"/>
    <property type="match status" value="1"/>
</dbReference>
<dbReference type="Gene3D" id="1.10.10.60">
    <property type="entry name" value="Homeodomain-like"/>
    <property type="match status" value="1"/>
</dbReference>
<dbReference type="InterPro" id="IPR009057">
    <property type="entry name" value="Homeodomain-like_sf"/>
</dbReference>
<evidence type="ECO:0000256" key="1">
    <source>
        <dbReference type="ARBA" id="ARBA00023012"/>
    </source>
</evidence>
<keyword evidence="1" id="KW-0902">Two-component regulatory system</keyword>
<keyword evidence="4" id="KW-0539">Nucleus</keyword>
<accession>A0A1R3KLD2</accession>
<reference evidence="9" key="1">
    <citation type="submission" date="2013-09" db="EMBL/GenBank/DDBJ databases">
        <title>Corchorus olitorius genome sequencing.</title>
        <authorList>
            <person name="Alam M."/>
            <person name="Haque M.S."/>
            <person name="Islam M.S."/>
            <person name="Emdad E.M."/>
            <person name="Islam M.M."/>
            <person name="Ahmed B."/>
            <person name="Halim A."/>
            <person name="Hossen Q.M.M."/>
            <person name="Hossain M.Z."/>
            <person name="Ahmed R."/>
            <person name="Khan M.M."/>
            <person name="Islam R."/>
            <person name="Rashid M.M."/>
            <person name="Khan S.A."/>
            <person name="Rahman M.S."/>
            <person name="Alam M."/>
            <person name="Yahiya A.S."/>
            <person name="Khan M.S."/>
            <person name="Azam M.S."/>
            <person name="Haque T."/>
            <person name="Lashkar M.Z.H."/>
            <person name="Akhand A.I."/>
            <person name="Morshed G."/>
            <person name="Roy S."/>
            <person name="Uddin K.S."/>
            <person name="Rabeya T."/>
            <person name="Hossain A.S."/>
            <person name="Chowdhury A."/>
            <person name="Snigdha A.R."/>
            <person name="Mortoza M.S."/>
            <person name="Matin S.A."/>
            <person name="Hoque S.M.E."/>
            <person name="Islam M.K."/>
            <person name="Roy D.K."/>
            <person name="Haider R."/>
            <person name="Moosa M.M."/>
            <person name="Elias S.M."/>
            <person name="Hasan A.M."/>
            <person name="Jahan S."/>
            <person name="Shafiuddin M."/>
            <person name="Mahmood N."/>
            <person name="Shommy N.S."/>
        </authorList>
    </citation>
    <scope>NUCLEOTIDE SEQUENCE [LARGE SCALE GENOMIC DNA]</scope>
    <source>
        <strain evidence="9">cv. O-4</strain>
    </source>
</reference>
<proteinExistence type="predicted"/>
<name>A0A1R3KLD2_9ROSI</name>
<evidence type="ECO:0000259" key="7">
    <source>
        <dbReference type="PROSITE" id="PS50110"/>
    </source>
</evidence>
<dbReference type="InterPro" id="IPR001789">
    <property type="entry name" value="Sig_transdc_resp-reg_receiver"/>
</dbReference>
<dbReference type="GO" id="GO:0009736">
    <property type="term" value="P:cytokinin-activated signaling pathway"/>
    <property type="evidence" value="ECO:0007669"/>
    <property type="project" value="InterPro"/>
</dbReference>
<feature type="compositionally biased region" description="Basic and acidic residues" evidence="6">
    <location>
        <begin position="64"/>
        <end position="91"/>
    </location>
</feature>
<evidence type="ECO:0000256" key="3">
    <source>
        <dbReference type="ARBA" id="ARBA00023163"/>
    </source>
</evidence>
<dbReference type="OrthoDB" id="21225at2759"/>
<feature type="domain" description="Response regulatory" evidence="7">
    <location>
        <begin position="1"/>
        <end position="39"/>
    </location>
</feature>
<dbReference type="GO" id="GO:0000160">
    <property type="term" value="P:phosphorelay signal transduction system"/>
    <property type="evidence" value="ECO:0007669"/>
    <property type="project" value="UniProtKB-KW"/>
</dbReference>
<dbReference type="InterPro" id="IPR045279">
    <property type="entry name" value="ARR-like"/>
</dbReference>
<evidence type="ECO:0000256" key="4">
    <source>
        <dbReference type="ARBA" id="ARBA00023242"/>
    </source>
</evidence>
<dbReference type="EMBL" id="AWUE01013010">
    <property type="protein sequence ID" value="OMP07887.1"/>
    <property type="molecule type" value="Genomic_DNA"/>
</dbReference>